<organism evidence="4 5">
    <name type="scientific">Helicocarpus griseus UAMH5409</name>
    <dbReference type="NCBI Taxonomy" id="1447875"/>
    <lineage>
        <taxon>Eukaryota</taxon>
        <taxon>Fungi</taxon>
        <taxon>Dikarya</taxon>
        <taxon>Ascomycota</taxon>
        <taxon>Pezizomycotina</taxon>
        <taxon>Eurotiomycetes</taxon>
        <taxon>Eurotiomycetidae</taxon>
        <taxon>Onygenales</taxon>
        <taxon>Ajellomycetaceae</taxon>
        <taxon>Helicocarpus</taxon>
    </lineage>
</organism>
<dbReference type="SUPFAM" id="SSF52540">
    <property type="entry name" value="P-loop containing nucleoside triphosphate hydrolases"/>
    <property type="match status" value="1"/>
</dbReference>
<dbReference type="InterPro" id="IPR027417">
    <property type="entry name" value="P-loop_NTPase"/>
</dbReference>
<feature type="chain" id="PRO_5013219598" description="AAA+ ATPase domain-containing protein" evidence="1">
    <location>
        <begin position="22"/>
        <end position="819"/>
    </location>
</feature>
<dbReference type="InterPro" id="IPR035994">
    <property type="entry name" value="Nucleoside_phosphorylase_sf"/>
</dbReference>
<accession>A0A2B7WRK3</accession>
<evidence type="ECO:0000259" key="2">
    <source>
        <dbReference type="Pfam" id="PF00931"/>
    </source>
</evidence>
<dbReference type="Pfam" id="PF13374">
    <property type="entry name" value="TPR_10"/>
    <property type="match status" value="2"/>
</dbReference>
<dbReference type="STRING" id="1447875.A0A2B7WRK3"/>
<evidence type="ECO:0000259" key="3">
    <source>
        <dbReference type="Pfam" id="PF01048"/>
    </source>
</evidence>
<gene>
    <name evidence="4" type="ORF">AJ79_08675</name>
</gene>
<feature type="domain" description="Nucleoside phosphorylase" evidence="3">
    <location>
        <begin position="11"/>
        <end position="154"/>
    </location>
</feature>
<feature type="domain" description="NB-ARC" evidence="2">
    <location>
        <begin position="359"/>
        <end position="532"/>
    </location>
</feature>
<comment type="caution">
    <text evidence="4">The sequence shown here is derived from an EMBL/GenBank/DDBJ whole genome shotgun (WGS) entry which is preliminary data.</text>
</comment>
<dbReference type="Pfam" id="PF00931">
    <property type="entry name" value="NB-ARC"/>
    <property type="match status" value="1"/>
</dbReference>
<feature type="signal peptide" evidence="1">
    <location>
        <begin position="1"/>
        <end position="21"/>
    </location>
</feature>
<dbReference type="Gene3D" id="1.25.40.10">
    <property type="entry name" value="Tetratricopeptide repeat domain"/>
    <property type="match status" value="1"/>
</dbReference>
<dbReference type="PANTHER" id="PTHR46082">
    <property type="entry name" value="ATP/GTP-BINDING PROTEIN-RELATED"/>
    <property type="match status" value="1"/>
</dbReference>
<sequence length="819" mass="92042">MRPKRETGFSIAIICALPVEADAVEALFDETYDRLGKFYPKRPGDANSYINGRIGEHNVVLCYMPGMGKGSAASVASSLLVSYTGIQLALVVGICGGAPYPSSNTQIFLGDVIISDAVVEYDFGGQYPSGFQRKTDVKDILGRPDRAIRTLLAALKARKTHIEFQDKMSQHLCIIQQSEARWQHPESDDILFEASYHHKHYRKDSSVRCCCFSGGSSDDICKDARKTNCSSLGCDENRVRRRRDGTEASKASVHIGKIASADTVMKSGEHRDEITSKEGVIGFEMEGAGVWDNVSCIVVKGVCDYADSHKNKTWQAYAAATGASAAKTFLEYWRPMHGEVREHHWMVSFPKNPQFVGRQYEINQVEKFISVLDGPRELAITGLGGVGKTQVALELAYRIRDRDSECSVFWIPCTSLESVEQAYLSIAKALGIQDVKPTEAKEQVRNNLSQASAGKWLLIFDNADDREMWIPDNNATTALKNFLPQSNQGHILFTTRNRQLAVDLAGHTVISIPEFDEETGMKFLEKTLIQKDLLNDNDAANTLLTRLAFLPLAITQAVAYINRNRIEQLSDYIQLLEEQESEIVELLSENFQDKWRYKDIQNPVATTWLISFQQIQHLNELAADYLSYTACVNPRNIPRSFLPQPTSKKRIDAIGLLKAYSFVNEQAGSSCISLHRLVHLATRNWMKKNHRFVQWIFKTADRLDEVFPDSDPANRQRERYIGLLQKVGDCLYSDGRYNEAEALFSDMMALQLRKIGNEHPDTLTSMANLASTYGNQGRWKEAEELELQVMEIRKRVLGNEHPATLASMANLASTYRNQG</sequence>
<evidence type="ECO:0000313" key="4">
    <source>
        <dbReference type="EMBL" id="PGG99111.1"/>
    </source>
</evidence>
<dbReference type="AlphaFoldDB" id="A0A2B7WRK3"/>
<dbReference type="InterPro" id="IPR002182">
    <property type="entry name" value="NB-ARC"/>
</dbReference>
<dbReference type="InterPro" id="IPR053137">
    <property type="entry name" value="NLR-like"/>
</dbReference>
<dbReference type="GO" id="GO:0009116">
    <property type="term" value="P:nucleoside metabolic process"/>
    <property type="evidence" value="ECO:0007669"/>
    <property type="project" value="InterPro"/>
</dbReference>
<dbReference type="GO" id="GO:0003824">
    <property type="term" value="F:catalytic activity"/>
    <property type="evidence" value="ECO:0007669"/>
    <property type="project" value="InterPro"/>
</dbReference>
<dbReference type="Gene3D" id="3.40.50.300">
    <property type="entry name" value="P-loop containing nucleotide triphosphate hydrolases"/>
    <property type="match status" value="1"/>
</dbReference>
<dbReference type="OrthoDB" id="1658288at2759"/>
<keyword evidence="1" id="KW-0732">Signal</keyword>
<dbReference type="SUPFAM" id="SSF48452">
    <property type="entry name" value="TPR-like"/>
    <property type="match status" value="1"/>
</dbReference>
<dbReference type="GO" id="GO:0043531">
    <property type="term" value="F:ADP binding"/>
    <property type="evidence" value="ECO:0007669"/>
    <property type="project" value="InterPro"/>
</dbReference>
<evidence type="ECO:0000256" key="1">
    <source>
        <dbReference type="SAM" id="SignalP"/>
    </source>
</evidence>
<evidence type="ECO:0000313" key="5">
    <source>
        <dbReference type="Proteomes" id="UP000223968"/>
    </source>
</evidence>
<keyword evidence="5" id="KW-1185">Reference proteome</keyword>
<dbReference type="SUPFAM" id="SSF53167">
    <property type="entry name" value="Purine and uridine phosphorylases"/>
    <property type="match status" value="1"/>
</dbReference>
<dbReference type="Gene3D" id="3.40.50.1580">
    <property type="entry name" value="Nucleoside phosphorylase domain"/>
    <property type="match status" value="1"/>
</dbReference>
<dbReference type="Pfam" id="PF01048">
    <property type="entry name" value="PNP_UDP_1"/>
    <property type="match status" value="1"/>
</dbReference>
<evidence type="ECO:0008006" key="6">
    <source>
        <dbReference type="Google" id="ProtNLM"/>
    </source>
</evidence>
<dbReference type="Proteomes" id="UP000223968">
    <property type="component" value="Unassembled WGS sequence"/>
</dbReference>
<name>A0A2B7WRK3_9EURO</name>
<protein>
    <recommendedName>
        <fullName evidence="6">AAA+ ATPase domain-containing protein</fullName>
    </recommendedName>
</protein>
<dbReference type="InterPro" id="IPR000845">
    <property type="entry name" value="Nucleoside_phosphorylase_d"/>
</dbReference>
<reference evidence="4 5" key="1">
    <citation type="submission" date="2017-10" db="EMBL/GenBank/DDBJ databases">
        <title>Comparative genomics in systemic dimorphic fungi from Ajellomycetaceae.</title>
        <authorList>
            <person name="Munoz J.F."/>
            <person name="Mcewen J.G."/>
            <person name="Clay O.K."/>
            <person name="Cuomo C.A."/>
        </authorList>
    </citation>
    <scope>NUCLEOTIDE SEQUENCE [LARGE SCALE GENOMIC DNA]</scope>
    <source>
        <strain evidence="4 5">UAMH5409</strain>
    </source>
</reference>
<proteinExistence type="predicted"/>
<dbReference type="InterPro" id="IPR011990">
    <property type="entry name" value="TPR-like_helical_dom_sf"/>
</dbReference>
<dbReference type="PANTHER" id="PTHR46082:SF6">
    <property type="entry name" value="AAA+ ATPASE DOMAIN-CONTAINING PROTEIN-RELATED"/>
    <property type="match status" value="1"/>
</dbReference>
<feature type="non-terminal residue" evidence="4">
    <location>
        <position position="819"/>
    </location>
</feature>
<dbReference type="EMBL" id="PDNB01000213">
    <property type="protein sequence ID" value="PGG99111.1"/>
    <property type="molecule type" value="Genomic_DNA"/>
</dbReference>